<dbReference type="PROSITE" id="PS00041">
    <property type="entry name" value="HTH_ARAC_FAMILY_1"/>
    <property type="match status" value="1"/>
</dbReference>
<dbReference type="Pfam" id="PF02311">
    <property type="entry name" value="AraC_binding"/>
    <property type="match status" value="1"/>
</dbReference>
<dbReference type="InterPro" id="IPR037923">
    <property type="entry name" value="HTH-like"/>
</dbReference>
<dbReference type="Gene3D" id="1.10.10.60">
    <property type="entry name" value="Homeodomain-like"/>
    <property type="match status" value="2"/>
</dbReference>
<name>A0A1E3AJK4_9FIRM</name>
<keyword evidence="2" id="KW-0238">DNA-binding</keyword>
<dbReference type="InterPro" id="IPR014710">
    <property type="entry name" value="RmlC-like_jellyroll"/>
</dbReference>
<dbReference type="PATRIC" id="fig|1432052.4.peg.655"/>
<dbReference type="PANTHER" id="PTHR43280:SF27">
    <property type="entry name" value="TRANSCRIPTIONAL REGULATOR MTLR"/>
    <property type="match status" value="1"/>
</dbReference>
<comment type="caution">
    <text evidence="5">The sequence shown here is derived from an EMBL/GenBank/DDBJ whole genome shotgun (WGS) entry which is preliminary data.</text>
</comment>
<evidence type="ECO:0000256" key="3">
    <source>
        <dbReference type="ARBA" id="ARBA00023163"/>
    </source>
</evidence>
<evidence type="ECO:0000256" key="1">
    <source>
        <dbReference type="ARBA" id="ARBA00023015"/>
    </source>
</evidence>
<dbReference type="InterPro" id="IPR003313">
    <property type="entry name" value="AraC-bd"/>
</dbReference>
<dbReference type="SUPFAM" id="SSF46689">
    <property type="entry name" value="Homeodomain-like"/>
    <property type="match status" value="2"/>
</dbReference>
<organism evidence="5 6">
    <name type="scientific">Eisenbergiella tayi</name>
    <dbReference type="NCBI Taxonomy" id="1432052"/>
    <lineage>
        <taxon>Bacteria</taxon>
        <taxon>Bacillati</taxon>
        <taxon>Bacillota</taxon>
        <taxon>Clostridia</taxon>
        <taxon>Lachnospirales</taxon>
        <taxon>Lachnospiraceae</taxon>
        <taxon>Eisenbergiella</taxon>
    </lineage>
</organism>
<gene>
    <name evidence="5" type="primary">adaA_2</name>
    <name evidence="5" type="ORF">BEI61_00584</name>
</gene>
<reference evidence="5 6" key="1">
    <citation type="submission" date="2016-07" db="EMBL/GenBank/DDBJ databases">
        <title>Characterization of isolates of Eisenbergiella tayi derived from blood cultures, using whole genome sequencing.</title>
        <authorList>
            <person name="Burdz T."/>
            <person name="Wiebe D."/>
            <person name="Huynh C."/>
            <person name="Bernard K."/>
        </authorList>
    </citation>
    <scope>NUCLEOTIDE SEQUENCE [LARGE SCALE GENOMIC DNA]</scope>
    <source>
        <strain evidence="5 6">NML 110608</strain>
    </source>
</reference>
<accession>A0A1E3AJK4</accession>
<dbReference type="SMART" id="SM00342">
    <property type="entry name" value="HTH_ARAC"/>
    <property type="match status" value="1"/>
</dbReference>
<dbReference type="InterPro" id="IPR018060">
    <property type="entry name" value="HTH_AraC"/>
</dbReference>
<keyword evidence="5" id="KW-0808">Transferase</keyword>
<dbReference type="GO" id="GO:0043565">
    <property type="term" value="F:sequence-specific DNA binding"/>
    <property type="evidence" value="ECO:0007669"/>
    <property type="project" value="InterPro"/>
</dbReference>
<dbReference type="AlphaFoldDB" id="A0A1E3AJK4"/>
<dbReference type="PANTHER" id="PTHR43280">
    <property type="entry name" value="ARAC-FAMILY TRANSCRIPTIONAL REGULATOR"/>
    <property type="match status" value="1"/>
</dbReference>
<protein>
    <submittedName>
        <fullName evidence="5">Bifunctional transcriptional activator/DNA repair enzyme AdaA</fullName>
        <ecNumber evidence="5">2.1.1.-</ecNumber>
    </submittedName>
</protein>
<dbReference type="Gene3D" id="2.60.120.10">
    <property type="entry name" value="Jelly Rolls"/>
    <property type="match status" value="1"/>
</dbReference>
<evidence type="ECO:0000313" key="5">
    <source>
        <dbReference type="EMBL" id="ODM08955.1"/>
    </source>
</evidence>
<dbReference type="Proteomes" id="UP000094067">
    <property type="component" value="Unassembled WGS sequence"/>
</dbReference>
<evidence type="ECO:0000313" key="6">
    <source>
        <dbReference type="Proteomes" id="UP000094067"/>
    </source>
</evidence>
<dbReference type="GO" id="GO:0008168">
    <property type="term" value="F:methyltransferase activity"/>
    <property type="evidence" value="ECO:0007669"/>
    <property type="project" value="UniProtKB-KW"/>
</dbReference>
<dbReference type="InterPro" id="IPR009057">
    <property type="entry name" value="Homeodomain-like_sf"/>
</dbReference>
<proteinExistence type="predicted"/>
<dbReference type="GO" id="GO:0003700">
    <property type="term" value="F:DNA-binding transcription factor activity"/>
    <property type="evidence" value="ECO:0007669"/>
    <property type="project" value="InterPro"/>
</dbReference>
<sequence length="315" mass="36780">MKDTGISDYKEKASHGDVLMPIQRYRCIVPFSYQDLSLHWHDEVEFTWIEGGSIDYGINFETYRVRKDDLLLISPHTLHSAHALKKEEMISESLVFHLDMLGYQTPDACTIKYISPLLKGKYRFVPIIRAGCPGHGELLQCFREMLTCVEDKNHSPRPEWEIPEGVRRREGNELYMKELLFRFFRLLYQYGYVVKNEGSATDSELERKLKTVLSYIREHYTETMSIEELAGVCHFSQAHFMSFFKKFAGMTCVEYINHYRLSRVAAALAQSDQPVMEAAMENGFRNISYFNKLFRKEFGVTPREYRTEAGKPAKQ</sequence>
<feature type="domain" description="HTH araC/xylS-type" evidence="4">
    <location>
        <begin position="210"/>
        <end position="308"/>
    </location>
</feature>
<dbReference type="InterPro" id="IPR020449">
    <property type="entry name" value="Tscrpt_reg_AraC-type_HTH"/>
</dbReference>
<dbReference type="InterPro" id="IPR018062">
    <property type="entry name" value="HTH_AraC-typ_CS"/>
</dbReference>
<dbReference type="Pfam" id="PF12833">
    <property type="entry name" value="HTH_18"/>
    <property type="match status" value="1"/>
</dbReference>
<keyword evidence="1" id="KW-0805">Transcription regulation</keyword>
<dbReference type="EC" id="2.1.1.-" evidence="5"/>
<evidence type="ECO:0000256" key="2">
    <source>
        <dbReference type="ARBA" id="ARBA00023125"/>
    </source>
</evidence>
<evidence type="ECO:0000259" key="4">
    <source>
        <dbReference type="PROSITE" id="PS01124"/>
    </source>
</evidence>
<keyword evidence="3" id="KW-0804">Transcription</keyword>
<dbReference type="PRINTS" id="PR00032">
    <property type="entry name" value="HTHARAC"/>
</dbReference>
<dbReference type="EMBL" id="MCGH01000001">
    <property type="protein sequence ID" value="ODM08955.1"/>
    <property type="molecule type" value="Genomic_DNA"/>
</dbReference>
<dbReference type="GO" id="GO:0032259">
    <property type="term" value="P:methylation"/>
    <property type="evidence" value="ECO:0007669"/>
    <property type="project" value="UniProtKB-KW"/>
</dbReference>
<dbReference type="SUPFAM" id="SSF51215">
    <property type="entry name" value="Regulatory protein AraC"/>
    <property type="match status" value="1"/>
</dbReference>
<dbReference type="PROSITE" id="PS01124">
    <property type="entry name" value="HTH_ARAC_FAMILY_2"/>
    <property type="match status" value="1"/>
</dbReference>
<keyword evidence="5" id="KW-0489">Methyltransferase</keyword>